<dbReference type="Gene3D" id="3.30.70.1430">
    <property type="entry name" value="Multidrug efflux transporter AcrB pore domain"/>
    <property type="match status" value="2"/>
</dbReference>
<feature type="transmembrane region" description="Helical" evidence="2">
    <location>
        <begin position="952"/>
        <end position="973"/>
    </location>
</feature>
<keyword evidence="4" id="KW-1185">Reference proteome</keyword>
<dbReference type="Pfam" id="PF00873">
    <property type="entry name" value="ACR_tran"/>
    <property type="match status" value="1"/>
</dbReference>
<evidence type="ECO:0000256" key="1">
    <source>
        <dbReference type="SAM" id="MobiDB-lite"/>
    </source>
</evidence>
<dbReference type="Gene3D" id="3.30.2090.10">
    <property type="entry name" value="Multidrug efflux transporter AcrB TolC docking domain, DN and DC subdomains"/>
    <property type="match status" value="2"/>
</dbReference>
<keyword evidence="2" id="KW-0812">Transmembrane</keyword>
<comment type="caution">
    <text evidence="3">The sequence shown here is derived from an EMBL/GenBank/DDBJ whole genome shotgun (WGS) entry which is preliminary data.</text>
</comment>
<dbReference type="InterPro" id="IPR027463">
    <property type="entry name" value="AcrB_DN_DC_subdom"/>
</dbReference>
<organism evidence="3 4">
    <name type="scientific">Hydrogenophaga electricum</name>
    <dbReference type="NCBI Taxonomy" id="1230953"/>
    <lineage>
        <taxon>Bacteria</taxon>
        <taxon>Pseudomonadati</taxon>
        <taxon>Pseudomonadota</taxon>
        <taxon>Betaproteobacteria</taxon>
        <taxon>Burkholderiales</taxon>
        <taxon>Comamonadaceae</taxon>
        <taxon>Hydrogenophaga</taxon>
    </lineage>
</organism>
<dbReference type="EMBL" id="BSPB01000053">
    <property type="protein sequence ID" value="GLS16340.1"/>
    <property type="molecule type" value="Genomic_DNA"/>
</dbReference>
<dbReference type="Proteomes" id="UP001156903">
    <property type="component" value="Unassembled WGS sequence"/>
</dbReference>
<reference evidence="4" key="1">
    <citation type="journal article" date="2019" name="Int. J. Syst. Evol. Microbiol.">
        <title>The Global Catalogue of Microorganisms (GCM) 10K type strain sequencing project: providing services to taxonomists for standard genome sequencing and annotation.</title>
        <authorList>
            <consortium name="The Broad Institute Genomics Platform"/>
            <consortium name="The Broad Institute Genome Sequencing Center for Infectious Disease"/>
            <person name="Wu L."/>
            <person name="Ma J."/>
        </authorList>
    </citation>
    <scope>NUCLEOTIDE SEQUENCE [LARGE SCALE GENOMIC DNA]</scope>
    <source>
        <strain evidence="4">NBRC 109341</strain>
    </source>
</reference>
<keyword evidence="2" id="KW-1133">Transmembrane helix</keyword>
<dbReference type="SUPFAM" id="SSF82693">
    <property type="entry name" value="Multidrug efflux transporter AcrB pore domain, PN1, PN2, PC1 and PC2 subdomains"/>
    <property type="match status" value="3"/>
</dbReference>
<name>A0ABQ6C8G3_9BURK</name>
<dbReference type="RefSeq" id="WP_284309082.1">
    <property type="nucleotide sequence ID" value="NZ_BSPB01000053.1"/>
</dbReference>
<evidence type="ECO:0000313" key="4">
    <source>
        <dbReference type="Proteomes" id="UP001156903"/>
    </source>
</evidence>
<protein>
    <submittedName>
        <fullName evidence="3">Acriflavine resistance protein B</fullName>
    </submittedName>
</protein>
<feature type="transmembrane region" description="Helical" evidence="2">
    <location>
        <begin position="363"/>
        <end position="382"/>
    </location>
</feature>
<proteinExistence type="predicted"/>
<dbReference type="SUPFAM" id="SSF82866">
    <property type="entry name" value="Multidrug efflux transporter AcrB transmembrane domain"/>
    <property type="match status" value="2"/>
</dbReference>
<sequence length="1090" mass="117648">MWFTRVSLRNPVFATMVMLAFVVLGLFALQRLKVDQFPNIDFPVVVVTTEYPGASPEIIESEVTKKVEESVNTIAGINSLSSRSYEGQSVVIIEFQLHIDGRKAAEDVREKIAILKPTLRDEVKEPRVLRFDPAARAIWSVAVVPDMAPTLPAAQGSLPPEGAAPTPAAGGNAAAPAMSPAALTTWAEQTLKKRLENVRGVGSVTLVGGTSRAINIDLDPAAMEALGVTTDQVVAAVRSENQDLPVGTLQSAERERVVQVLARQQQPQDFAQIIVARRGGSPVRLGQLARISDATEEIDSLALYNGQRTLLLQVQKAQDENTIAVVDGLNAVLAQMQAELPPGVRLEPIGDGSRSIRVSVNNVRQTLIEGAILTVLIVFLFLNSWRSTVITGLTLPIALVGTFFFMNLFGFSINMITLMALTLSVGLLIDDAIVVRENIVRHVQMGKTPYDAAMDGTQEIGLAVLATTLSIVAVFLPIGFMGGIIGKFFHEFGITMVAAVLISMFVSFTLDPMLSSVWHDPAIEHHGQPGGARRSLYDRSIGRVTAWFDRVQDDLTETYQGALRWSLRHQLATLALAAATLVGSLFMLPLLGTEFVPKADFSEASISFHTPVGSSLEATEAKAREVEALLREFPEVRYTLTTINTGNAQGKMYASTYVRLVDRQQRQLNVDAMAARLRERLRSVPGVTVTHAGLLDPVGGGKQVEFSIQGDDLDELQRLSSLVLERIRTIPGLVDLDASLKPDKPTVDVVLRRDLASDAGLNNAALAASLRTLVAGQTVGNWRAQDGESYDVNVRLAATQRERTSDLASLPLVVGSNTDGSARVVRLAQVADVIEGTGPNQINRRNLNREVSISANAYGRSAGEVSTEIRQVLDGIALPPGYRTEFSGSTKNMQESFGYAVSALAMAIIFIYMILASQFKSFVQPLALMSSLPLTLIGVVLALLMFGSTMSMFSVIGIVLLMGLVTKNAILLVDFAIRARQGLDGQQPMDRESALLLAAKVRLRPILMTTLAMVFGMVPLAFALSEGSEQRAPMGQAVIGGVITSSLLTLVVVPVVYGYLDDLAGWLRRRLRPAGAPQPPLSQGFEEPGR</sequence>
<dbReference type="Gene3D" id="1.20.1640.10">
    <property type="entry name" value="Multidrug efflux transporter AcrB transmembrane domain"/>
    <property type="match status" value="2"/>
</dbReference>
<feature type="transmembrane region" description="Helical" evidence="2">
    <location>
        <begin position="1006"/>
        <end position="1025"/>
    </location>
</feature>
<dbReference type="SUPFAM" id="SSF82714">
    <property type="entry name" value="Multidrug efflux transporter AcrB TolC docking domain, DN and DC subdomains"/>
    <property type="match status" value="2"/>
</dbReference>
<feature type="transmembrane region" description="Helical" evidence="2">
    <location>
        <begin position="1037"/>
        <end position="1060"/>
    </location>
</feature>
<feature type="transmembrane region" description="Helical" evidence="2">
    <location>
        <begin position="492"/>
        <end position="510"/>
    </location>
</feature>
<evidence type="ECO:0000256" key="2">
    <source>
        <dbReference type="SAM" id="Phobius"/>
    </source>
</evidence>
<keyword evidence="2" id="KW-0472">Membrane</keyword>
<gene>
    <name evidence="3" type="ORF">GCM10007935_37800</name>
</gene>
<feature type="transmembrane region" description="Helical" evidence="2">
    <location>
        <begin position="571"/>
        <end position="592"/>
    </location>
</feature>
<dbReference type="InterPro" id="IPR001036">
    <property type="entry name" value="Acrflvin-R"/>
</dbReference>
<feature type="region of interest" description="Disordered" evidence="1">
    <location>
        <begin position="153"/>
        <end position="175"/>
    </location>
</feature>
<feature type="transmembrane region" description="Helical" evidence="2">
    <location>
        <begin position="927"/>
        <end position="946"/>
    </location>
</feature>
<dbReference type="PRINTS" id="PR00702">
    <property type="entry name" value="ACRIFLAVINRP"/>
</dbReference>
<feature type="transmembrane region" description="Helical" evidence="2">
    <location>
        <begin position="12"/>
        <end position="29"/>
    </location>
</feature>
<feature type="transmembrane region" description="Helical" evidence="2">
    <location>
        <begin position="389"/>
        <end position="409"/>
    </location>
</feature>
<dbReference type="Gene3D" id="3.30.70.1440">
    <property type="entry name" value="Multidrug efflux transporter AcrB pore domain"/>
    <property type="match status" value="1"/>
</dbReference>
<feature type="transmembrane region" description="Helical" evidence="2">
    <location>
        <begin position="897"/>
        <end position="915"/>
    </location>
</feature>
<feature type="compositionally biased region" description="Low complexity" evidence="1">
    <location>
        <begin position="159"/>
        <end position="175"/>
    </location>
</feature>
<dbReference type="PANTHER" id="PTHR32063">
    <property type="match status" value="1"/>
</dbReference>
<dbReference type="Gene3D" id="3.30.70.1320">
    <property type="entry name" value="Multidrug efflux transporter AcrB pore domain like"/>
    <property type="match status" value="1"/>
</dbReference>
<accession>A0ABQ6C8G3</accession>
<evidence type="ECO:0000313" key="3">
    <source>
        <dbReference type="EMBL" id="GLS16340.1"/>
    </source>
</evidence>
<feature type="transmembrane region" description="Helical" evidence="2">
    <location>
        <begin position="460"/>
        <end position="486"/>
    </location>
</feature>
<dbReference type="PANTHER" id="PTHR32063:SF0">
    <property type="entry name" value="SWARMING MOTILITY PROTEIN SWRC"/>
    <property type="match status" value="1"/>
</dbReference>